<dbReference type="EMBL" id="JAMZMM010000154">
    <property type="protein sequence ID" value="MCP2729923.1"/>
    <property type="molecule type" value="Genomic_DNA"/>
</dbReference>
<evidence type="ECO:0000313" key="3">
    <source>
        <dbReference type="Proteomes" id="UP001204953"/>
    </source>
</evidence>
<keyword evidence="1" id="KW-1133">Transmembrane helix</keyword>
<reference evidence="2" key="1">
    <citation type="submission" date="2022-06" db="EMBL/GenBank/DDBJ databases">
        <title>New cyanobacteria of genus Symplocastrum in benthos of Lake Baikal.</title>
        <authorList>
            <person name="Sorokovikova E."/>
            <person name="Tikhonova I."/>
            <person name="Krasnopeev A."/>
            <person name="Evseev P."/>
            <person name="Gladkikh A."/>
            <person name="Belykh O."/>
        </authorList>
    </citation>
    <scope>NUCLEOTIDE SEQUENCE</scope>
    <source>
        <strain evidence="2">BBK-W-15</strain>
    </source>
</reference>
<feature type="transmembrane region" description="Helical" evidence="1">
    <location>
        <begin position="45"/>
        <end position="63"/>
    </location>
</feature>
<dbReference type="AlphaFoldDB" id="A0AAE3GU46"/>
<evidence type="ECO:0000256" key="1">
    <source>
        <dbReference type="SAM" id="Phobius"/>
    </source>
</evidence>
<keyword evidence="1" id="KW-0812">Transmembrane</keyword>
<protein>
    <submittedName>
        <fullName evidence="2">Uncharacterized protein</fullName>
    </submittedName>
</protein>
<gene>
    <name evidence="2" type="ORF">NJ959_15930</name>
</gene>
<accession>A0AAE3GU46</accession>
<proteinExistence type="predicted"/>
<dbReference type="Proteomes" id="UP001204953">
    <property type="component" value="Unassembled WGS sequence"/>
</dbReference>
<organism evidence="2 3">
    <name type="scientific">Limnofasciculus baicalensis BBK-W-15</name>
    <dbReference type="NCBI Taxonomy" id="2699891"/>
    <lineage>
        <taxon>Bacteria</taxon>
        <taxon>Bacillati</taxon>
        <taxon>Cyanobacteriota</taxon>
        <taxon>Cyanophyceae</taxon>
        <taxon>Coleofasciculales</taxon>
        <taxon>Coleofasciculaceae</taxon>
        <taxon>Limnofasciculus</taxon>
        <taxon>Limnofasciculus baicalensis</taxon>
    </lineage>
</organism>
<sequence length="95" mass="10790">MTHVFVIGYWLLVVGYYLLVIPHSPLPIGCWLLVVCLGNGEWEGLGNESFFLLLTMISIYCFTGKLQDYQLNSDITLYCSHLRLFGIGRDLLQSS</sequence>
<name>A0AAE3GU46_9CYAN</name>
<comment type="caution">
    <text evidence="2">The sequence shown here is derived from an EMBL/GenBank/DDBJ whole genome shotgun (WGS) entry which is preliminary data.</text>
</comment>
<keyword evidence="1" id="KW-0472">Membrane</keyword>
<evidence type="ECO:0000313" key="2">
    <source>
        <dbReference type="EMBL" id="MCP2729923.1"/>
    </source>
</evidence>
<keyword evidence="3" id="KW-1185">Reference proteome</keyword>
<feature type="transmembrane region" description="Helical" evidence="1">
    <location>
        <begin position="7"/>
        <end position="25"/>
    </location>
</feature>